<keyword evidence="2" id="KW-1133">Transmembrane helix</keyword>
<keyword evidence="2" id="KW-0812">Transmembrane</keyword>
<keyword evidence="1" id="KW-0175">Coiled coil</keyword>
<accession>A0A8S1UHT0</accession>
<organism evidence="3 4">
    <name type="scientific">Paramecium octaurelia</name>
    <dbReference type="NCBI Taxonomy" id="43137"/>
    <lineage>
        <taxon>Eukaryota</taxon>
        <taxon>Sar</taxon>
        <taxon>Alveolata</taxon>
        <taxon>Ciliophora</taxon>
        <taxon>Intramacronucleata</taxon>
        <taxon>Oligohymenophorea</taxon>
        <taxon>Peniculida</taxon>
        <taxon>Parameciidae</taxon>
        <taxon>Paramecium</taxon>
    </lineage>
</organism>
<feature type="transmembrane region" description="Helical" evidence="2">
    <location>
        <begin position="328"/>
        <end position="346"/>
    </location>
</feature>
<dbReference type="Proteomes" id="UP000683925">
    <property type="component" value="Unassembled WGS sequence"/>
</dbReference>
<evidence type="ECO:0000313" key="3">
    <source>
        <dbReference type="EMBL" id="CAD8163757.1"/>
    </source>
</evidence>
<protein>
    <recommendedName>
        <fullName evidence="5">Transmembrane protein</fullName>
    </recommendedName>
</protein>
<keyword evidence="4" id="KW-1185">Reference proteome</keyword>
<keyword evidence="2" id="KW-0472">Membrane</keyword>
<dbReference type="OrthoDB" id="311168at2759"/>
<dbReference type="EMBL" id="CAJJDP010000044">
    <property type="protein sequence ID" value="CAD8163757.1"/>
    <property type="molecule type" value="Genomic_DNA"/>
</dbReference>
<dbReference type="OMA" id="NLQECKN"/>
<feature type="transmembrane region" description="Helical" evidence="2">
    <location>
        <begin position="278"/>
        <end position="296"/>
    </location>
</feature>
<feature type="coiled-coil region" evidence="1">
    <location>
        <begin position="1"/>
        <end position="154"/>
    </location>
</feature>
<comment type="caution">
    <text evidence="3">The sequence shown here is derived from an EMBL/GenBank/DDBJ whole genome shotgun (WGS) entry which is preliminary data.</text>
</comment>
<sequence>MNNYLEIIKQLQQAVELSTRENVELREQIIMMETQQDPQKNLKISNLQMKIIEQQQQISELKQQMIKRNQMKKEHQCNDDNKFLIEQMKKKFEEKSNELTRYQDLYEKARLNLKQTQQQVLELKEQINQQCQLNAQEQQKVTKMELLMKNARQQEFKQRDQTHKYNNQNMNKKAYLEQAIEMIIIVLNYSQNKHYHKGKTENNNSLFSFEKIIYLLLIYQNMITLIWLVHFDKRWLCFHCPIIQSMWLFGTIYCFLLAGIDLYSIYFHQLCPYAFKHLLINIFLLLILAGLSYIIYAKTLFKKEKMQKYQNRLDIAIRLNHWTIRKVLLSKIGFAVFVIGFIQNLWALETFLNLQECKNCEGMQPNILKLNLLLTIIASIPIAFMIICYVLIKSVALITSSLFPHTYIKIKKIFCN</sequence>
<proteinExistence type="predicted"/>
<name>A0A8S1UHT0_PAROT</name>
<evidence type="ECO:0000256" key="1">
    <source>
        <dbReference type="SAM" id="Coils"/>
    </source>
</evidence>
<evidence type="ECO:0008006" key="5">
    <source>
        <dbReference type="Google" id="ProtNLM"/>
    </source>
</evidence>
<evidence type="ECO:0000313" key="4">
    <source>
        <dbReference type="Proteomes" id="UP000683925"/>
    </source>
</evidence>
<feature type="transmembrane region" description="Helical" evidence="2">
    <location>
        <begin position="242"/>
        <end position="266"/>
    </location>
</feature>
<gene>
    <name evidence="3" type="ORF">POCTA_138.1.T0440013</name>
</gene>
<evidence type="ECO:0000256" key="2">
    <source>
        <dbReference type="SAM" id="Phobius"/>
    </source>
</evidence>
<feature type="transmembrane region" description="Helical" evidence="2">
    <location>
        <begin position="212"/>
        <end position="230"/>
    </location>
</feature>
<feature type="transmembrane region" description="Helical" evidence="2">
    <location>
        <begin position="372"/>
        <end position="392"/>
    </location>
</feature>
<reference evidence="3" key="1">
    <citation type="submission" date="2021-01" db="EMBL/GenBank/DDBJ databases">
        <authorList>
            <consortium name="Genoscope - CEA"/>
            <person name="William W."/>
        </authorList>
    </citation>
    <scope>NUCLEOTIDE SEQUENCE</scope>
</reference>
<dbReference type="AlphaFoldDB" id="A0A8S1UHT0"/>